<feature type="region of interest" description="Disordered" evidence="1">
    <location>
        <begin position="126"/>
        <end position="146"/>
    </location>
</feature>
<organism evidence="3 4">
    <name type="scientific">Echria macrotheca</name>
    <dbReference type="NCBI Taxonomy" id="438768"/>
    <lineage>
        <taxon>Eukaryota</taxon>
        <taxon>Fungi</taxon>
        <taxon>Dikarya</taxon>
        <taxon>Ascomycota</taxon>
        <taxon>Pezizomycotina</taxon>
        <taxon>Sordariomycetes</taxon>
        <taxon>Sordariomycetidae</taxon>
        <taxon>Sordariales</taxon>
        <taxon>Schizotheciaceae</taxon>
        <taxon>Echria</taxon>
    </lineage>
</organism>
<dbReference type="Pfam" id="PF08552">
    <property type="entry name" value="Kei1"/>
    <property type="match status" value="1"/>
</dbReference>
<evidence type="ECO:0000256" key="1">
    <source>
        <dbReference type="SAM" id="MobiDB-lite"/>
    </source>
</evidence>
<dbReference type="GO" id="GO:0000139">
    <property type="term" value="C:Golgi membrane"/>
    <property type="evidence" value="ECO:0007669"/>
    <property type="project" value="TreeGrafter"/>
</dbReference>
<dbReference type="InterPro" id="IPR013862">
    <property type="entry name" value="Kei1"/>
</dbReference>
<dbReference type="GO" id="GO:0006673">
    <property type="term" value="P:inositol phosphoceramide metabolic process"/>
    <property type="evidence" value="ECO:0007669"/>
    <property type="project" value="InterPro"/>
</dbReference>
<keyword evidence="4" id="KW-1185">Reference proteome</keyword>
<gene>
    <name evidence="3" type="ORF">QBC47DRAFT_63630</name>
</gene>
<feature type="transmembrane region" description="Helical" evidence="2">
    <location>
        <begin position="58"/>
        <end position="78"/>
    </location>
</feature>
<dbReference type="GO" id="GO:0070916">
    <property type="term" value="C:inositol phosphoceramide synthase complex"/>
    <property type="evidence" value="ECO:0007669"/>
    <property type="project" value="TreeGrafter"/>
</dbReference>
<keyword evidence="2" id="KW-0472">Membrane</keyword>
<comment type="caution">
    <text evidence="3">The sequence shown here is derived from an EMBL/GenBank/DDBJ whole genome shotgun (WGS) entry which is preliminary data.</text>
</comment>
<feature type="transmembrane region" description="Helical" evidence="2">
    <location>
        <begin position="19"/>
        <end position="38"/>
    </location>
</feature>
<sequence>MAATSRGCSWLRLPRPKTFLGLMSLQTGAELISLALVFNKATGVYGFLTLLTGYAPSALQVTSYTISILVIVALAYLIPHIRQQSPFQNLALAWLYVIDTISNIAYTTAFATIWYMAGFHDPAGPGGAAAGSPSTRDDGQPDSGAANPDTAASMVLAVLFTSVRIYFSLVVLAHARVVVQRYSGDAQAESVDAMIARGDAPDPFAVGSTLGEGWKGKIGRIMIGFGRGYWLGGRKEDEEWARAVGAKFRTRGR</sequence>
<dbReference type="Proteomes" id="UP001239445">
    <property type="component" value="Unassembled WGS sequence"/>
</dbReference>
<evidence type="ECO:0000256" key="2">
    <source>
        <dbReference type="SAM" id="Phobius"/>
    </source>
</evidence>
<dbReference type="EMBL" id="MU839840">
    <property type="protein sequence ID" value="KAK1751985.1"/>
    <property type="molecule type" value="Genomic_DNA"/>
</dbReference>
<reference evidence="3" key="1">
    <citation type="submission" date="2023-06" db="EMBL/GenBank/DDBJ databases">
        <title>Genome-scale phylogeny and comparative genomics of the fungal order Sordariales.</title>
        <authorList>
            <consortium name="Lawrence Berkeley National Laboratory"/>
            <person name="Hensen N."/>
            <person name="Bonometti L."/>
            <person name="Westerberg I."/>
            <person name="Brannstrom I.O."/>
            <person name="Guillou S."/>
            <person name="Cros-Aarteil S."/>
            <person name="Calhoun S."/>
            <person name="Haridas S."/>
            <person name="Kuo A."/>
            <person name="Mondo S."/>
            <person name="Pangilinan J."/>
            <person name="Riley R."/>
            <person name="Labutti K."/>
            <person name="Andreopoulos B."/>
            <person name="Lipzen A."/>
            <person name="Chen C."/>
            <person name="Yanf M."/>
            <person name="Daum C."/>
            <person name="Ng V."/>
            <person name="Clum A."/>
            <person name="Steindorff A."/>
            <person name="Ohm R."/>
            <person name="Martin F."/>
            <person name="Silar P."/>
            <person name="Natvig D."/>
            <person name="Lalanne C."/>
            <person name="Gautier V."/>
            <person name="Ament-Velasquez S.L."/>
            <person name="Kruys A."/>
            <person name="Hutchinson M.I."/>
            <person name="Powell A.J."/>
            <person name="Barry K."/>
            <person name="Miller A.N."/>
            <person name="Grigoriev I.V."/>
            <person name="Debuchy R."/>
            <person name="Gladieux P."/>
            <person name="Thoren M.H."/>
            <person name="Johannesson H."/>
        </authorList>
    </citation>
    <scope>NUCLEOTIDE SEQUENCE</scope>
    <source>
        <strain evidence="3">PSN4</strain>
    </source>
</reference>
<keyword evidence="2" id="KW-0812">Transmembrane</keyword>
<dbReference type="PANTHER" id="PTHR28077">
    <property type="entry name" value="INOSITOL PHOSPHORYLCERAMIDE SYNTHASE REGULATORY SUBUNIT KEI1"/>
    <property type="match status" value="1"/>
</dbReference>
<evidence type="ECO:0000313" key="3">
    <source>
        <dbReference type="EMBL" id="KAK1751985.1"/>
    </source>
</evidence>
<dbReference type="AlphaFoldDB" id="A0AAJ0B5C6"/>
<proteinExistence type="predicted"/>
<feature type="transmembrane region" description="Helical" evidence="2">
    <location>
        <begin position="90"/>
        <end position="117"/>
    </location>
</feature>
<keyword evidence="2" id="KW-1133">Transmembrane helix</keyword>
<evidence type="ECO:0000313" key="4">
    <source>
        <dbReference type="Proteomes" id="UP001239445"/>
    </source>
</evidence>
<feature type="transmembrane region" description="Helical" evidence="2">
    <location>
        <begin position="151"/>
        <end position="173"/>
    </location>
</feature>
<accession>A0AAJ0B5C6</accession>
<dbReference type="PANTHER" id="PTHR28077:SF1">
    <property type="entry name" value="INOSITOL PHOSPHORYLCERAMIDE SYNTHASE REGULATORY SUBUNIT KEI1"/>
    <property type="match status" value="1"/>
</dbReference>
<name>A0AAJ0B5C6_9PEZI</name>
<protein>
    <submittedName>
        <fullName evidence="3">Inositolphosphorylceramide synthase subunit Kei1-domain-containing protein</fullName>
    </submittedName>
</protein>
<dbReference type="GO" id="GO:0070917">
    <property type="term" value="F:inositol phosphoceramide synthase regulator activity"/>
    <property type="evidence" value="ECO:0007669"/>
    <property type="project" value="InterPro"/>
</dbReference>